<dbReference type="InterPro" id="IPR005111">
    <property type="entry name" value="MoeA_C_domain_IV"/>
</dbReference>
<gene>
    <name evidence="5" type="ORF">ENU09_01295</name>
    <name evidence="4" type="ORF">ENU14_04670</name>
</gene>
<dbReference type="Gene3D" id="3.40.190.10">
    <property type="entry name" value="Periplasmic binding protein-like II"/>
    <property type="match status" value="1"/>
</dbReference>
<dbReference type="SUPFAM" id="SSF53850">
    <property type="entry name" value="Periplasmic binding protein-like II"/>
    <property type="match status" value="1"/>
</dbReference>
<reference evidence="4" key="1">
    <citation type="journal article" date="2020" name="mSystems">
        <title>Genome- and Community-Level Interaction Insights into Carbon Utilization and Element Cycling Functions of Hydrothermarchaeota in Hydrothermal Sediment.</title>
        <authorList>
            <person name="Zhou Z."/>
            <person name="Liu Y."/>
            <person name="Xu W."/>
            <person name="Pan J."/>
            <person name="Luo Z.H."/>
            <person name="Li M."/>
        </authorList>
    </citation>
    <scope>NUCLEOTIDE SEQUENCE [LARGE SCALE GENOMIC DNA]</scope>
    <source>
        <strain evidence="5">SpSt-638</strain>
        <strain evidence="4">SpSt-642</strain>
    </source>
</reference>
<dbReference type="InterPro" id="IPR036135">
    <property type="entry name" value="MoeA_linker/N_sf"/>
</dbReference>
<organism evidence="4">
    <name type="scientific">Staphylothermus marinus</name>
    <dbReference type="NCBI Taxonomy" id="2280"/>
    <lineage>
        <taxon>Archaea</taxon>
        <taxon>Thermoproteota</taxon>
        <taxon>Thermoprotei</taxon>
        <taxon>Desulfurococcales</taxon>
        <taxon>Desulfurococcaceae</taxon>
        <taxon>Staphylothermus</taxon>
    </lineage>
</organism>
<dbReference type="PANTHER" id="PTHR10192">
    <property type="entry name" value="MOLYBDOPTERIN BIOSYNTHESIS PROTEIN"/>
    <property type="match status" value="1"/>
</dbReference>
<dbReference type="Gene3D" id="2.40.340.10">
    <property type="entry name" value="MoeA, C-terminal, domain IV"/>
    <property type="match status" value="1"/>
</dbReference>
<dbReference type="Pfam" id="PF00994">
    <property type="entry name" value="MoCF_biosynth"/>
    <property type="match status" value="1"/>
</dbReference>
<evidence type="ECO:0000256" key="2">
    <source>
        <dbReference type="ARBA" id="ARBA00023150"/>
    </source>
</evidence>
<dbReference type="UniPathway" id="UPA00344"/>
<dbReference type="Gene3D" id="3.90.105.10">
    <property type="entry name" value="Molybdopterin biosynthesis moea protein, domain 2"/>
    <property type="match status" value="1"/>
</dbReference>
<name>A0A7C4D7D6_STAMA</name>
<dbReference type="PANTHER" id="PTHR10192:SF5">
    <property type="entry name" value="GEPHYRIN"/>
    <property type="match status" value="1"/>
</dbReference>
<dbReference type="Pfam" id="PF12727">
    <property type="entry name" value="PBP_like"/>
    <property type="match status" value="1"/>
</dbReference>
<dbReference type="SUPFAM" id="SSF63867">
    <property type="entry name" value="MoeA C-terminal domain-like"/>
    <property type="match status" value="1"/>
</dbReference>
<dbReference type="NCBIfam" id="NF011068">
    <property type="entry name" value="PRK14498.1"/>
    <property type="match status" value="1"/>
</dbReference>
<dbReference type="SUPFAM" id="SSF63882">
    <property type="entry name" value="MoeA N-terminal region -like"/>
    <property type="match status" value="1"/>
</dbReference>
<dbReference type="InterPro" id="IPR008284">
    <property type="entry name" value="MoCF_biosynth_CS"/>
</dbReference>
<evidence type="ECO:0000256" key="1">
    <source>
        <dbReference type="ARBA" id="ARBA00005046"/>
    </source>
</evidence>
<dbReference type="InterPro" id="IPR038987">
    <property type="entry name" value="MoeA-like"/>
</dbReference>
<dbReference type="EMBL" id="DTBJ01000034">
    <property type="protein sequence ID" value="HGM58860.1"/>
    <property type="molecule type" value="Genomic_DNA"/>
</dbReference>
<dbReference type="InterPro" id="IPR024370">
    <property type="entry name" value="PBP_domain"/>
</dbReference>
<comment type="pathway">
    <text evidence="1">Cofactor biosynthesis; molybdopterin biosynthesis.</text>
</comment>
<dbReference type="InterPro" id="IPR036688">
    <property type="entry name" value="MoeA_C_domain_IV_sf"/>
</dbReference>
<dbReference type="InterPro" id="IPR001453">
    <property type="entry name" value="MoaB/Mog_dom"/>
</dbReference>
<keyword evidence="2" id="KW-0501">Molybdenum cofactor biosynthesis</keyword>
<dbReference type="InterPro" id="IPR005110">
    <property type="entry name" value="MoeA_linker/N"/>
</dbReference>
<accession>A0A7C4D7D6</accession>
<dbReference type="Gene3D" id="3.40.980.10">
    <property type="entry name" value="MoaB/Mog-like domain"/>
    <property type="match status" value="1"/>
</dbReference>
<protein>
    <submittedName>
        <fullName evidence="4">Molybdopterin biosynthesis protein</fullName>
    </submittedName>
</protein>
<comment type="caution">
    <text evidence="4">The sequence shown here is derived from an EMBL/GenBank/DDBJ whole genome shotgun (WGS) entry which is preliminary data.</text>
</comment>
<dbReference type="FunFam" id="2.170.190.11:FF:000001">
    <property type="entry name" value="Molybdopterin molybdenumtransferase"/>
    <property type="match status" value="1"/>
</dbReference>
<dbReference type="GO" id="GO:0061599">
    <property type="term" value="F:molybdopterin molybdotransferase activity"/>
    <property type="evidence" value="ECO:0007669"/>
    <property type="project" value="TreeGrafter"/>
</dbReference>
<dbReference type="SUPFAM" id="SSF53218">
    <property type="entry name" value="Molybdenum cofactor biosynthesis proteins"/>
    <property type="match status" value="1"/>
</dbReference>
<dbReference type="Pfam" id="PF03453">
    <property type="entry name" value="MoeA_N"/>
    <property type="match status" value="1"/>
</dbReference>
<dbReference type="GO" id="GO:0005737">
    <property type="term" value="C:cytoplasm"/>
    <property type="evidence" value="ECO:0007669"/>
    <property type="project" value="TreeGrafter"/>
</dbReference>
<dbReference type="SMART" id="SM00852">
    <property type="entry name" value="MoCF_biosynth"/>
    <property type="match status" value="1"/>
</dbReference>
<dbReference type="NCBIfam" id="TIGR00177">
    <property type="entry name" value="molyb_syn"/>
    <property type="match status" value="1"/>
</dbReference>
<sequence>MIILNRTFYRLVDLEEIEPIIEKYVKIEPLGVEEVKLIEALGRVLAEDIYAPIDYPPFDRSTVDGYAIRSIDVSNADELNPVKLRVTGSVHPGCKPNIEVVEGTSIEISTGAMIPRGSDAVVMVEYTKREDNTIYVYRTVYPGENISTAGSDISAGDLILVKGSVIDERVLALLAGLGLDKVKVYVKPRIAIYSIGNEIVEPGRELETGKVYDINGFLITGFLKKMGLNPVFKGILPDDENTVFNNLQRDLEFFDILITSGGTSKGVGDILYRVLNKLGEPGVLIHGLKIKPGKPTVIAVVKNKLIFGLPGFPLSCFIVFHKIVKPIIARFLGLKNINSNIVKAVLPVKIRKALGISWFLPVALVSTAKGYSAYPLSFESGSLLSIIHSDGYCVIPPNIEVLDENSVVNVELFGNIENVPELNIIGSNDYLLYDILVRSGLSSKTRIIPTGSSGGWRAIERGEADIAPTHLFDPNTSTYNKPFIEKYGLSDKAVLIRGYSRLIGIMVAKGNPKGISSIEDFLREDIVIVNRTKGSGIHTYLEYLITKIGEKLGIDPRELTKRIKGYNYEVKTHTAVALAIKHGRADAGLGLGYVAYIYGLDFIPLTWEEFDFLVLKERLSKAPVKQFINVLRNRDLMERIIVNYRGYYKLLDDTGYQF</sequence>
<dbReference type="GO" id="GO:0006777">
    <property type="term" value="P:Mo-molybdopterin cofactor biosynthetic process"/>
    <property type="evidence" value="ECO:0007669"/>
    <property type="project" value="UniProtKB-KW"/>
</dbReference>
<dbReference type="Pfam" id="PF03454">
    <property type="entry name" value="MoeA_C"/>
    <property type="match status" value="1"/>
</dbReference>
<dbReference type="PROSITE" id="PS01079">
    <property type="entry name" value="MOCF_BIOSYNTHESIS_2"/>
    <property type="match status" value="1"/>
</dbReference>
<dbReference type="EMBL" id="DTBE01000039">
    <property type="protein sequence ID" value="HGQ59349.1"/>
    <property type="molecule type" value="Genomic_DNA"/>
</dbReference>
<feature type="domain" description="MoaB/Mog" evidence="3">
    <location>
        <begin position="191"/>
        <end position="330"/>
    </location>
</feature>
<evidence type="ECO:0000313" key="5">
    <source>
        <dbReference type="EMBL" id="HGQ59349.1"/>
    </source>
</evidence>
<dbReference type="Gene3D" id="2.170.190.11">
    <property type="entry name" value="Molybdopterin biosynthesis moea protein, domain 3"/>
    <property type="match status" value="1"/>
</dbReference>
<dbReference type="NCBIfam" id="NF045515">
    <property type="entry name" value="Glp_gephyrin"/>
    <property type="match status" value="1"/>
</dbReference>
<evidence type="ECO:0000259" key="3">
    <source>
        <dbReference type="SMART" id="SM00852"/>
    </source>
</evidence>
<dbReference type="AlphaFoldDB" id="A0A7C4D7D6"/>
<evidence type="ECO:0000313" key="4">
    <source>
        <dbReference type="EMBL" id="HGM58860.1"/>
    </source>
</evidence>
<dbReference type="CDD" id="cd00887">
    <property type="entry name" value="MoeA"/>
    <property type="match status" value="1"/>
</dbReference>
<dbReference type="InterPro" id="IPR036425">
    <property type="entry name" value="MoaB/Mog-like_dom_sf"/>
</dbReference>
<proteinExistence type="predicted"/>